<evidence type="ECO:0000313" key="4">
    <source>
        <dbReference type="Proteomes" id="UP000799302"/>
    </source>
</evidence>
<dbReference type="Proteomes" id="UP000799302">
    <property type="component" value="Unassembled WGS sequence"/>
</dbReference>
<protein>
    <submittedName>
        <fullName evidence="3">Uncharacterized protein</fullName>
    </submittedName>
</protein>
<evidence type="ECO:0000256" key="1">
    <source>
        <dbReference type="SAM" id="MobiDB-lite"/>
    </source>
</evidence>
<accession>A0A6A6UE17</accession>
<keyword evidence="2" id="KW-0732">Signal</keyword>
<feature type="signal peptide" evidence="2">
    <location>
        <begin position="1"/>
        <end position="18"/>
    </location>
</feature>
<feature type="region of interest" description="Disordered" evidence="1">
    <location>
        <begin position="39"/>
        <end position="72"/>
    </location>
</feature>
<name>A0A6A6UE17_9PEZI</name>
<organism evidence="3 4">
    <name type="scientific">Microthyrium microscopicum</name>
    <dbReference type="NCBI Taxonomy" id="703497"/>
    <lineage>
        <taxon>Eukaryota</taxon>
        <taxon>Fungi</taxon>
        <taxon>Dikarya</taxon>
        <taxon>Ascomycota</taxon>
        <taxon>Pezizomycotina</taxon>
        <taxon>Dothideomycetes</taxon>
        <taxon>Dothideomycetes incertae sedis</taxon>
        <taxon>Microthyriales</taxon>
        <taxon>Microthyriaceae</taxon>
        <taxon>Microthyrium</taxon>
    </lineage>
</organism>
<sequence length="100" mass="10942">MLFTKSIIIALFSAMAIAAPVDTTTTTVAASQDGCDGAFRGEHRSCERGRDQKHDGRREERKGEREIEHGHIGKGIDDILQGSRDARQGANRECRTGGRC</sequence>
<dbReference type="AlphaFoldDB" id="A0A6A6UE17"/>
<feature type="chain" id="PRO_5025628889" evidence="2">
    <location>
        <begin position="19"/>
        <end position="100"/>
    </location>
</feature>
<proteinExistence type="predicted"/>
<gene>
    <name evidence="3" type="ORF">BT63DRAFT_440255</name>
</gene>
<reference evidence="3" key="1">
    <citation type="journal article" date="2020" name="Stud. Mycol.">
        <title>101 Dothideomycetes genomes: a test case for predicting lifestyles and emergence of pathogens.</title>
        <authorList>
            <person name="Haridas S."/>
            <person name="Albert R."/>
            <person name="Binder M."/>
            <person name="Bloem J."/>
            <person name="Labutti K."/>
            <person name="Salamov A."/>
            <person name="Andreopoulos B."/>
            <person name="Baker S."/>
            <person name="Barry K."/>
            <person name="Bills G."/>
            <person name="Bluhm B."/>
            <person name="Cannon C."/>
            <person name="Castanera R."/>
            <person name="Culley D."/>
            <person name="Daum C."/>
            <person name="Ezra D."/>
            <person name="Gonzalez J."/>
            <person name="Henrissat B."/>
            <person name="Kuo A."/>
            <person name="Liang C."/>
            <person name="Lipzen A."/>
            <person name="Lutzoni F."/>
            <person name="Magnuson J."/>
            <person name="Mondo S."/>
            <person name="Nolan M."/>
            <person name="Ohm R."/>
            <person name="Pangilinan J."/>
            <person name="Park H.-J."/>
            <person name="Ramirez L."/>
            <person name="Alfaro M."/>
            <person name="Sun H."/>
            <person name="Tritt A."/>
            <person name="Yoshinaga Y."/>
            <person name="Zwiers L.-H."/>
            <person name="Turgeon B."/>
            <person name="Goodwin S."/>
            <person name="Spatafora J."/>
            <person name="Crous P."/>
            <person name="Grigoriev I."/>
        </authorList>
    </citation>
    <scope>NUCLEOTIDE SEQUENCE</scope>
    <source>
        <strain evidence="3">CBS 115976</strain>
    </source>
</reference>
<evidence type="ECO:0000313" key="3">
    <source>
        <dbReference type="EMBL" id="KAF2669653.1"/>
    </source>
</evidence>
<keyword evidence="4" id="KW-1185">Reference proteome</keyword>
<evidence type="ECO:0000256" key="2">
    <source>
        <dbReference type="SAM" id="SignalP"/>
    </source>
</evidence>
<dbReference type="EMBL" id="MU004235">
    <property type="protein sequence ID" value="KAF2669653.1"/>
    <property type="molecule type" value="Genomic_DNA"/>
</dbReference>